<dbReference type="EMBL" id="CP030074">
    <property type="protein sequence ID" value="AWW43617.1"/>
    <property type="molecule type" value="Genomic_DNA"/>
</dbReference>
<feature type="transmembrane region" description="Helical" evidence="7">
    <location>
        <begin position="267"/>
        <end position="286"/>
    </location>
</feature>
<keyword evidence="4 7" id="KW-0812">Transmembrane</keyword>
<dbReference type="KEGG" id="scad:DN051_41620"/>
<feature type="domain" description="ABC transmembrane type-1" evidence="8">
    <location>
        <begin position="91"/>
        <end position="290"/>
    </location>
</feature>
<evidence type="ECO:0000256" key="6">
    <source>
        <dbReference type="ARBA" id="ARBA00023136"/>
    </source>
</evidence>
<keyword evidence="10" id="KW-1185">Reference proteome</keyword>
<proteinExistence type="inferred from homology"/>
<sequence>MGIRILLGLLTILAVLLLTFVLQYVLPGDPARSIAGPKASPEVLARIREQLHLNDPLPAQLGHYLAGAVTGDLGTSYAKDAPVLSLILDRIPATAVLAGAALLIELVVGTVWGTWEALRPKRSWLLATFHVGLLSVPAFSLGFALLLLFAYQIPLFPIDGGTGAAKIVLPAVTLGILGAPFYANVVRDSMRDALASPYVRTAVSKGLRRRRILLRHVARNTASPVVTMLGMDVAVFFSSVVFVEKIFAWPGVGLLQTEAFADLDRPLLTGTVVVVAVIVVLGNLTADVTRMFIDPRVRTEAL</sequence>
<comment type="similarity">
    <text evidence="7">Belongs to the binding-protein-dependent transport system permease family.</text>
</comment>
<evidence type="ECO:0000313" key="10">
    <source>
        <dbReference type="Proteomes" id="UP000249616"/>
    </source>
</evidence>
<feature type="transmembrane region" description="Helical" evidence="7">
    <location>
        <begin position="91"/>
        <end position="112"/>
    </location>
</feature>
<keyword evidence="9" id="KW-0614">Plasmid</keyword>
<dbReference type="PROSITE" id="PS50928">
    <property type="entry name" value="ABC_TM1"/>
    <property type="match status" value="1"/>
</dbReference>
<dbReference type="PANTHER" id="PTHR43163">
    <property type="entry name" value="DIPEPTIDE TRANSPORT SYSTEM PERMEASE PROTEIN DPPB-RELATED"/>
    <property type="match status" value="1"/>
</dbReference>
<dbReference type="Proteomes" id="UP000249616">
    <property type="component" value="Plasmid unnamed1"/>
</dbReference>
<dbReference type="GO" id="GO:0005886">
    <property type="term" value="C:plasma membrane"/>
    <property type="evidence" value="ECO:0007669"/>
    <property type="project" value="UniProtKB-SubCell"/>
</dbReference>
<reference evidence="10" key="1">
    <citation type="submission" date="2018-06" db="EMBL/GenBank/DDBJ databases">
        <authorList>
            <person name="Li K."/>
        </authorList>
    </citation>
    <scope>NUCLEOTIDE SEQUENCE [LARGE SCALE GENOMIC DNA]</scope>
    <source>
        <strain evidence="10">ZFG47</strain>
        <plasmid evidence="10">unnamed1</plasmid>
    </source>
</reference>
<dbReference type="InterPro" id="IPR000515">
    <property type="entry name" value="MetI-like"/>
</dbReference>
<protein>
    <submittedName>
        <fullName evidence="9">ABC transporter permease</fullName>
    </submittedName>
</protein>
<keyword evidence="3" id="KW-1003">Cell membrane</keyword>
<dbReference type="Gene3D" id="1.10.3720.10">
    <property type="entry name" value="MetI-like"/>
    <property type="match status" value="1"/>
</dbReference>
<dbReference type="GO" id="GO:0071916">
    <property type="term" value="F:dipeptide transmembrane transporter activity"/>
    <property type="evidence" value="ECO:0007669"/>
    <property type="project" value="TreeGrafter"/>
</dbReference>
<gene>
    <name evidence="9" type="ORF">DN051_41620</name>
</gene>
<feature type="transmembrane region" description="Helical" evidence="7">
    <location>
        <begin position="225"/>
        <end position="247"/>
    </location>
</feature>
<comment type="subcellular location">
    <subcellularLocation>
        <location evidence="1 7">Cell membrane</location>
        <topology evidence="1 7">Multi-pass membrane protein</topology>
    </subcellularLocation>
</comment>
<geneLocation type="plasmid" evidence="9 10">
    <name>unnamed1</name>
</geneLocation>
<name>A0A2Z4JF84_9ACTN</name>
<dbReference type="PANTHER" id="PTHR43163:SF6">
    <property type="entry name" value="DIPEPTIDE TRANSPORT SYSTEM PERMEASE PROTEIN DPPB-RELATED"/>
    <property type="match status" value="1"/>
</dbReference>
<accession>A0A2Z4JF84</accession>
<evidence type="ECO:0000256" key="7">
    <source>
        <dbReference type="RuleBase" id="RU363032"/>
    </source>
</evidence>
<evidence type="ECO:0000256" key="5">
    <source>
        <dbReference type="ARBA" id="ARBA00022989"/>
    </source>
</evidence>
<feature type="transmembrane region" description="Helical" evidence="7">
    <location>
        <begin position="124"/>
        <end position="151"/>
    </location>
</feature>
<evidence type="ECO:0000256" key="3">
    <source>
        <dbReference type="ARBA" id="ARBA00022475"/>
    </source>
</evidence>
<keyword evidence="5 7" id="KW-1133">Transmembrane helix</keyword>
<evidence type="ECO:0000259" key="8">
    <source>
        <dbReference type="PROSITE" id="PS50928"/>
    </source>
</evidence>
<dbReference type="Pfam" id="PF00528">
    <property type="entry name" value="BPD_transp_1"/>
    <property type="match status" value="1"/>
</dbReference>
<keyword evidence="2 7" id="KW-0813">Transport</keyword>
<dbReference type="Pfam" id="PF19300">
    <property type="entry name" value="BPD_transp_1_N"/>
    <property type="match status" value="1"/>
</dbReference>
<dbReference type="InterPro" id="IPR045621">
    <property type="entry name" value="BPD_transp_1_N"/>
</dbReference>
<evidence type="ECO:0000256" key="2">
    <source>
        <dbReference type="ARBA" id="ARBA00022448"/>
    </source>
</evidence>
<dbReference type="SUPFAM" id="SSF161098">
    <property type="entry name" value="MetI-like"/>
    <property type="match status" value="1"/>
</dbReference>
<evidence type="ECO:0000313" key="9">
    <source>
        <dbReference type="EMBL" id="AWW43617.1"/>
    </source>
</evidence>
<dbReference type="AlphaFoldDB" id="A0A2Z4JF84"/>
<organism evidence="9 10">
    <name type="scientific">Streptomyces cadmiisoli</name>
    <dbReference type="NCBI Taxonomy" id="2184053"/>
    <lineage>
        <taxon>Bacteria</taxon>
        <taxon>Bacillati</taxon>
        <taxon>Actinomycetota</taxon>
        <taxon>Actinomycetes</taxon>
        <taxon>Kitasatosporales</taxon>
        <taxon>Streptomycetaceae</taxon>
        <taxon>Streptomyces</taxon>
        <taxon>Streptomyces aurantiacus group</taxon>
    </lineage>
</organism>
<evidence type="ECO:0000256" key="4">
    <source>
        <dbReference type="ARBA" id="ARBA00022692"/>
    </source>
</evidence>
<dbReference type="InterPro" id="IPR035906">
    <property type="entry name" value="MetI-like_sf"/>
</dbReference>
<feature type="transmembrane region" description="Helical" evidence="7">
    <location>
        <begin position="163"/>
        <end position="183"/>
    </location>
</feature>
<keyword evidence="6 7" id="KW-0472">Membrane</keyword>
<evidence type="ECO:0000256" key="1">
    <source>
        <dbReference type="ARBA" id="ARBA00004651"/>
    </source>
</evidence>
<dbReference type="CDD" id="cd06261">
    <property type="entry name" value="TM_PBP2"/>
    <property type="match status" value="1"/>
</dbReference>